<evidence type="ECO:0000256" key="4">
    <source>
        <dbReference type="ARBA" id="ARBA00023163"/>
    </source>
</evidence>
<dbReference type="Pfam" id="PF08281">
    <property type="entry name" value="Sigma70_r4_2"/>
    <property type="match status" value="1"/>
</dbReference>
<keyword evidence="3" id="KW-0238">DNA-binding</keyword>
<dbReference type="GO" id="GO:0003677">
    <property type="term" value="F:DNA binding"/>
    <property type="evidence" value="ECO:0007669"/>
    <property type="project" value="UniProtKB-KW"/>
</dbReference>
<dbReference type="RefSeq" id="WP_122629292.1">
    <property type="nucleotide sequence ID" value="NZ_UPPP01000090.1"/>
</dbReference>
<evidence type="ECO:0000256" key="1">
    <source>
        <dbReference type="ARBA" id="ARBA00023015"/>
    </source>
</evidence>
<dbReference type="SUPFAM" id="SSF88946">
    <property type="entry name" value="Sigma2 domain of RNA polymerase sigma factors"/>
    <property type="match status" value="1"/>
</dbReference>
<dbReference type="InterPro" id="IPR013325">
    <property type="entry name" value="RNA_pol_sigma_r2"/>
</dbReference>
<organism evidence="7 8">
    <name type="scientific">Lucifera butyrica</name>
    <dbReference type="NCBI Taxonomy" id="1351585"/>
    <lineage>
        <taxon>Bacteria</taxon>
        <taxon>Bacillati</taxon>
        <taxon>Bacillota</taxon>
        <taxon>Negativicutes</taxon>
        <taxon>Veillonellales</taxon>
        <taxon>Veillonellaceae</taxon>
        <taxon>Lucifera</taxon>
    </lineage>
</organism>
<dbReference type="Proteomes" id="UP000277811">
    <property type="component" value="Unassembled WGS sequence"/>
</dbReference>
<keyword evidence="2" id="KW-0731">Sigma factor</keyword>
<dbReference type="InterPro" id="IPR007627">
    <property type="entry name" value="RNA_pol_sigma70_r2"/>
</dbReference>
<keyword evidence="8" id="KW-1185">Reference proteome</keyword>
<dbReference type="InterPro" id="IPR013324">
    <property type="entry name" value="RNA_pol_sigma_r3/r4-like"/>
</dbReference>
<feature type="domain" description="RNA polymerase sigma factor 70 region 4 type 2" evidence="6">
    <location>
        <begin position="111"/>
        <end position="163"/>
    </location>
</feature>
<dbReference type="OrthoDB" id="1669753at2"/>
<dbReference type="InterPro" id="IPR036388">
    <property type="entry name" value="WH-like_DNA-bd_sf"/>
</dbReference>
<evidence type="ECO:0000256" key="3">
    <source>
        <dbReference type="ARBA" id="ARBA00023125"/>
    </source>
</evidence>
<sequence length="171" mass="19452">MNGQRTKTVESICQSFKPLVKKYARIYQSGVPDAEAEAWLVLVQAVHEYDSGRGVPLAGYLNSRVKYGLLTLWRQNQKRQQHEFSIDNGLLYNLPAGNNPQTEVEQIQRLESLEAAVGQLPPRQRLIIVYNVMDRYKLSYMADVLGISAAAVHRLKARALARLKTSLREWV</sequence>
<name>A0A498REC1_9FIRM</name>
<dbReference type="InterPro" id="IPR013249">
    <property type="entry name" value="RNA_pol_sigma70_r4_t2"/>
</dbReference>
<evidence type="ECO:0000256" key="2">
    <source>
        <dbReference type="ARBA" id="ARBA00023082"/>
    </source>
</evidence>
<keyword evidence="1" id="KW-0805">Transcription regulation</keyword>
<dbReference type="SUPFAM" id="SSF88659">
    <property type="entry name" value="Sigma3 and sigma4 domains of RNA polymerase sigma factors"/>
    <property type="match status" value="1"/>
</dbReference>
<keyword evidence="4" id="KW-0804">Transcription</keyword>
<dbReference type="EMBL" id="UPPP01000090">
    <property type="protein sequence ID" value="VBB08423.1"/>
    <property type="molecule type" value="Genomic_DNA"/>
</dbReference>
<dbReference type="AlphaFoldDB" id="A0A498REC1"/>
<dbReference type="InterPro" id="IPR014284">
    <property type="entry name" value="RNA_pol_sigma-70_dom"/>
</dbReference>
<dbReference type="NCBIfam" id="TIGR02937">
    <property type="entry name" value="sigma70-ECF"/>
    <property type="match status" value="1"/>
</dbReference>
<dbReference type="PANTHER" id="PTHR30385">
    <property type="entry name" value="SIGMA FACTOR F FLAGELLAR"/>
    <property type="match status" value="1"/>
</dbReference>
<accession>A0A498REC1</accession>
<reference evidence="7 8" key="1">
    <citation type="submission" date="2018-06" db="EMBL/GenBank/DDBJ databases">
        <authorList>
            <person name="Strepis N."/>
        </authorList>
    </citation>
    <scope>NUCLEOTIDE SEQUENCE [LARGE SCALE GENOMIC DNA]</scope>
    <source>
        <strain evidence="7">LUCI</strain>
    </source>
</reference>
<dbReference type="GO" id="GO:0016987">
    <property type="term" value="F:sigma factor activity"/>
    <property type="evidence" value="ECO:0007669"/>
    <property type="project" value="UniProtKB-KW"/>
</dbReference>
<evidence type="ECO:0000259" key="5">
    <source>
        <dbReference type="Pfam" id="PF04542"/>
    </source>
</evidence>
<feature type="domain" description="RNA polymerase sigma-70 region 2" evidence="5">
    <location>
        <begin position="14"/>
        <end position="78"/>
    </location>
</feature>
<dbReference type="GO" id="GO:0006352">
    <property type="term" value="P:DNA-templated transcription initiation"/>
    <property type="evidence" value="ECO:0007669"/>
    <property type="project" value="InterPro"/>
</dbReference>
<evidence type="ECO:0000313" key="7">
    <source>
        <dbReference type="EMBL" id="VBB08423.1"/>
    </source>
</evidence>
<proteinExistence type="predicted"/>
<protein>
    <submittedName>
        <fullName evidence="7">Rna polymerase sigma factor 70 region 4 type 2</fullName>
    </submittedName>
</protein>
<evidence type="ECO:0000313" key="8">
    <source>
        <dbReference type="Proteomes" id="UP000277811"/>
    </source>
</evidence>
<dbReference type="Pfam" id="PF04542">
    <property type="entry name" value="Sigma70_r2"/>
    <property type="match status" value="1"/>
</dbReference>
<gene>
    <name evidence="7" type="ORF">LUCI_3695</name>
</gene>
<evidence type="ECO:0000259" key="6">
    <source>
        <dbReference type="Pfam" id="PF08281"/>
    </source>
</evidence>
<dbReference type="Gene3D" id="1.10.10.10">
    <property type="entry name" value="Winged helix-like DNA-binding domain superfamily/Winged helix DNA-binding domain"/>
    <property type="match status" value="1"/>
</dbReference>